<accession>A0A9P3URZ7</accession>
<dbReference type="AlphaFoldDB" id="A0A9P3URZ7"/>
<reference evidence="1" key="1">
    <citation type="submission" date="2022-07" db="EMBL/GenBank/DDBJ databases">
        <title>The genome of Lyophyllum shimeji provides insight into the initial evolution of ectomycorrhizal fungal genome.</title>
        <authorList>
            <person name="Kobayashi Y."/>
            <person name="Shibata T."/>
            <person name="Hirakawa H."/>
            <person name="Shigenobu S."/>
            <person name="Nishiyama T."/>
            <person name="Yamada A."/>
            <person name="Hasebe M."/>
            <person name="Kawaguchi M."/>
        </authorList>
    </citation>
    <scope>NUCLEOTIDE SEQUENCE</scope>
    <source>
        <strain evidence="1">AT787</strain>
    </source>
</reference>
<dbReference type="EMBL" id="BRPK01000026">
    <property type="protein sequence ID" value="GLB45699.1"/>
    <property type="molecule type" value="Genomic_DNA"/>
</dbReference>
<protein>
    <submittedName>
        <fullName evidence="1">Uncharacterized protein</fullName>
    </submittedName>
</protein>
<dbReference type="Proteomes" id="UP001063166">
    <property type="component" value="Unassembled WGS sequence"/>
</dbReference>
<evidence type="ECO:0000313" key="1">
    <source>
        <dbReference type="EMBL" id="GLB45699.1"/>
    </source>
</evidence>
<evidence type="ECO:0000313" key="2">
    <source>
        <dbReference type="Proteomes" id="UP001063166"/>
    </source>
</evidence>
<comment type="caution">
    <text evidence="1">The sequence shown here is derived from an EMBL/GenBank/DDBJ whole genome shotgun (WGS) entry which is preliminary data.</text>
</comment>
<keyword evidence="2" id="KW-1185">Reference proteome</keyword>
<gene>
    <name evidence="1" type="ORF">LshimejAT787_2600320</name>
</gene>
<name>A0A9P3URZ7_LYOSH</name>
<proteinExistence type="predicted"/>
<sequence length="105" mass="11767">MRQEQINVCMDIRKLYLALRDRNYRTHYRPILRSLLPPASCFPRQLHVPPPRPRALPPSTLPIHFCLSTIATPQLPAPCPHIAPWACSSSPDPPSPSALPAFISP</sequence>
<organism evidence="1 2">
    <name type="scientific">Lyophyllum shimeji</name>
    <name type="common">Hon-shimeji</name>
    <name type="synonym">Tricholoma shimeji</name>
    <dbReference type="NCBI Taxonomy" id="47721"/>
    <lineage>
        <taxon>Eukaryota</taxon>
        <taxon>Fungi</taxon>
        <taxon>Dikarya</taxon>
        <taxon>Basidiomycota</taxon>
        <taxon>Agaricomycotina</taxon>
        <taxon>Agaricomycetes</taxon>
        <taxon>Agaricomycetidae</taxon>
        <taxon>Agaricales</taxon>
        <taxon>Tricholomatineae</taxon>
        <taxon>Lyophyllaceae</taxon>
        <taxon>Lyophyllum</taxon>
    </lineage>
</organism>